<dbReference type="Proteomes" id="UP000291084">
    <property type="component" value="Chromosome 8"/>
</dbReference>
<evidence type="ECO:0000313" key="2">
    <source>
        <dbReference type="Proteomes" id="UP000291084"/>
    </source>
</evidence>
<dbReference type="EMBL" id="AP015041">
    <property type="protein sequence ID" value="BAT96270.1"/>
    <property type="molecule type" value="Genomic_DNA"/>
</dbReference>
<accession>A0A0S3STX1</accession>
<keyword evidence="2" id="KW-1185">Reference proteome</keyword>
<gene>
    <name evidence="1" type="primary">Vigan.08G318400</name>
    <name evidence="1" type="ORF">VIGAN_08318400</name>
</gene>
<organism evidence="1 2">
    <name type="scientific">Vigna angularis var. angularis</name>
    <dbReference type="NCBI Taxonomy" id="157739"/>
    <lineage>
        <taxon>Eukaryota</taxon>
        <taxon>Viridiplantae</taxon>
        <taxon>Streptophyta</taxon>
        <taxon>Embryophyta</taxon>
        <taxon>Tracheophyta</taxon>
        <taxon>Spermatophyta</taxon>
        <taxon>Magnoliopsida</taxon>
        <taxon>eudicotyledons</taxon>
        <taxon>Gunneridae</taxon>
        <taxon>Pentapetalae</taxon>
        <taxon>rosids</taxon>
        <taxon>fabids</taxon>
        <taxon>Fabales</taxon>
        <taxon>Fabaceae</taxon>
        <taxon>Papilionoideae</taxon>
        <taxon>50 kb inversion clade</taxon>
        <taxon>NPAAA clade</taxon>
        <taxon>indigoferoid/millettioid clade</taxon>
        <taxon>Phaseoleae</taxon>
        <taxon>Vigna</taxon>
    </lineage>
</organism>
<proteinExistence type="predicted"/>
<sequence length="93" mass="10847">MPNLSYNMFDIDLNKIPSDSDLKLLLHTTSRLVVVIKDPNCFVVEKITRISVLEILNFINKLITSCCMEERMMVSNVTPRFRHYNSFSTKIHI</sequence>
<protein>
    <submittedName>
        <fullName evidence="1">Uncharacterized protein</fullName>
    </submittedName>
</protein>
<reference evidence="1 2" key="1">
    <citation type="journal article" date="2015" name="Sci. Rep.">
        <title>The power of single molecule real-time sequencing technology in the de novo assembly of a eukaryotic genome.</title>
        <authorList>
            <person name="Sakai H."/>
            <person name="Naito K."/>
            <person name="Ogiso-Tanaka E."/>
            <person name="Takahashi Y."/>
            <person name="Iseki K."/>
            <person name="Muto C."/>
            <person name="Satou K."/>
            <person name="Teruya K."/>
            <person name="Shiroma A."/>
            <person name="Shimoji M."/>
            <person name="Hirano T."/>
            <person name="Itoh T."/>
            <person name="Kaga A."/>
            <person name="Tomooka N."/>
        </authorList>
    </citation>
    <scope>NUCLEOTIDE SEQUENCE [LARGE SCALE GENOMIC DNA]</scope>
    <source>
        <strain evidence="2">cv. Shumari</strain>
    </source>
</reference>
<dbReference type="AlphaFoldDB" id="A0A0S3STX1"/>
<name>A0A0S3STX1_PHAAN</name>
<evidence type="ECO:0000313" key="1">
    <source>
        <dbReference type="EMBL" id="BAT96270.1"/>
    </source>
</evidence>